<evidence type="ECO:0000313" key="4">
    <source>
        <dbReference type="EMBL" id="OGD16416.1"/>
    </source>
</evidence>
<protein>
    <submittedName>
        <fullName evidence="4">Bifunctional phosphoglucose/phosphomannose isomerase</fullName>
    </submittedName>
</protein>
<feature type="domain" description="SIS" evidence="3">
    <location>
        <begin position="71"/>
        <end position="212"/>
    </location>
</feature>
<dbReference type="InterPro" id="IPR035484">
    <property type="entry name" value="SIS_PGI/PMI_1"/>
</dbReference>
<evidence type="ECO:0000313" key="5">
    <source>
        <dbReference type="Proteomes" id="UP000177701"/>
    </source>
</evidence>
<dbReference type="GO" id="GO:0005975">
    <property type="term" value="P:carbohydrate metabolic process"/>
    <property type="evidence" value="ECO:0007669"/>
    <property type="project" value="InterPro"/>
</dbReference>
<dbReference type="Pfam" id="PF10432">
    <property type="entry name" value="bact-PGI_C"/>
    <property type="match status" value="1"/>
</dbReference>
<evidence type="ECO:0000256" key="1">
    <source>
        <dbReference type="ARBA" id="ARBA00010523"/>
    </source>
</evidence>
<dbReference type="GO" id="GO:0004347">
    <property type="term" value="F:glucose-6-phosphate isomerase activity"/>
    <property type="evidence" value="ECO:0007669"/>
    <property type="project" value="InterPro"/>
</dbReference>
<dbReference type="GO" id="GO:1901135">
    <property type="term" value="P:carbohydrate derivative metabolic process"/>
    <property type="evidence" value="ECO:0007669"/>
    <property type="project" value="InterPro"/>
</dbReference>
<dbReference type="NCBIfam" id="TIGR02128">
    <property type="entry name" value="G6PI_arch"/>
    <property type="match status" value="1"/>
</dbReference>
<dbReference type="CDD" id="cd05017">
    <property type="entry name" value="SIS_PGI_PMI_1"/>
    <property type="match status" value="1"/>
</dbReference>
<dbReference type="CDD" id="cd05637">
    <property type="entry name" value="SIS_PGI_PMI_2"/>
    <property type="match status" value="1"/>
</dbReference>
<dbReference type="GO" id="GO:0097367">
    <property type="term" value="F:carbohydrate derivative binding"/>
    <property type="evidence" value="ECO:0007669"/>
    <property type="project" value="InterPro"/>
</dbReference>
<dbReference type="InterPro" id="IPR046348">
    <property type="entry name" value="SIS_dom_sf"/>
</dbReference>
<accession>A0A1F5ADJ0</accession>
<dbReference type="STRING" id="1797291.A2V47_03880"/>
<evidence type="ECO:0000256" key="2">
    <source>
        <dbReference type="ARBA" id="ARBA00023235"/>
    </source>
</evidence>
<dbReference type="NCBIfam" id="NF006426">
    <property type="entry name" value="PRK08674.1-6"/>
    <property type="match status" value="1"/>
</dbReference>
<dbReference type="PROSITE" id="PS51464">
    <property type="entry name" value="SIS"/>
    <property type="match status" value="1"/>
</dbReference>
<dbReference type="InterPro" id="IPR001347">
    <property type="entry name" value="SIS_dom"/>
</dbReference>
<keyword evidence="2 4" id="KW-0413">Isomerase</keyword>
<comment type="caution">
    <text evidence="4">The sequence shown here is derived from an EMBL/GenBank/DDBJ whole genome shotgun (WGS) entry which is preliminary data.</text>
</comment>
<gene>
    <name evidence="4" type="ORF">A2V47_03880</name>
</gene>
<sequence>MGEKRKNKNDNINMLDRDFSELDKANMIELLEEFPQKMRDALRLGEEFIIPTNLLPNPTAVPAYATPTAPTSTSTRNFKNIVVLGMGGSAIGGDLLSDYLADELSIPIVVIRGYDIPKFVDENSLVFTVSYSGNTEETISALKKCLEAKARIIALTSGGKLAVLSQENNFPVIKVPAGIQPRAAISYLFFPILKALERLGLIKEKSSEIDETISILQDLSREYCAKSPSENNLAKKVALSLYLHLPLIYGSEGLLEAVAMRWKTQINENSKWPCFWNVFPELDHNEIVGYEIENNINRQVKIIYLQDKEGLLRVEKRQKITRKIIQGKVAEFIVCPTKGKGKMSRMFSLIFLGDLASYYLAILNQVDPSPVACIEDLKKELAK</sequence>
<dbReference type="Pfam" id="PF01380">
    <property type="entry name" value="SIS"/>
    <property type="match status" value="1"/>
</dbReference>
<evidence type="ECO:0000259" key="3">
    <source>
        <dbReference type="PROSITE" id="PS51464"/>
    </source>
</evidence>
<dbReference type="Proteomes" id="UP000177701">
    <property type="component" value="Unassembled WGS sequence"/>
</dbReference>
<proteinExistence type="inferred from homology"/>
<dbReference type="NCBIfam" id="NF006423">
    <property type="entry name" value="PRK08674.1-2"/>
    <property type="match status" value="1"/>
</dbReference>
<organism evidence="4 5">
    <name type="scientific">Candidatus Sediminicultor quintus</name>
    <dbReference type="NCBI Taxonomy" id="1797291"/>
    <lineage>
        <taxon>Bacteria</taxon>
        <taxon>Pseudomonadati</taxon>
        <taxon>Atribacterota</taxon>
        <taxon>Candidatus Phoenicimicrobiia</taxon>
        <taxon>Candidatus Pheonicimicrobiales</taxon>
        <taxon>Candidatus Phoenicimicrobiaceae</taxon>
        <taxon>Candidatus Sediminicultor</taxon>
    </lineage>
</organism>
<reference evidence="4 5" key="1">
    <citation type="journal article" date="2016" name="Nat. Commun.">
        <title>Thousands of microbial genomes shed light on interconnected biogeochemical processes in an aquifer system.</title>
        <authorList>
            <person name="Anantharaman K."/>
            <person name="Brown C.T."/>
            <person name="Hug L.A."/>
            <person name="Sharon I."/>
            <person name="Castelle C.J."/>
            <person name="Probst A.J."/>
            <person name="Thomas B.C."/>
            <person name="Singh A."/>
            <person name="Wilkins M.J."/>
            <person name="Karaoz U."/>
            <person name="Brodie E.L."/>
            <person name="Williams K.H."/>
            <person name="Hubbard S.S."/>
            <person name="Banfield J.F."/>
        </authorList>
    </citation>
    <scope>NUCLEOTIDE SEQUENCE [LARGE SCALE GENOMIC DNA]</scope>
</reference>
<dbReference type="Gene3D" id="3.40.50.10490">
    <property type="entry name" value="Glucose-6-phosphate isomerase like protein, domain 1"/>
    <property type="match status" value="2"/>
</dbReference>
<dbReference type="GO" id="GO:0004476">
    <property type="term" value="F:mannose-6-phosphate isomerase activity"/>
    <property type="evidence" value="ECO:0007669"/>
    <property type="project" value="InterPro"/>
</dbReference>
<name>A0A1F5ADJ0_9BACT</name>
<dbReference type="EMBL" id="MEYH01000034">
    <property type="protein sequence ID" value="OGD16416.1"/>
    <property type="molecule type" value="Genomic_DNA"/>
</dbReference>
<comment type="similarity">
    <text evidence="1">Belongs to the PGI/PMI family.</text>
</comment>
<dbReference type="SUPFAM" id="SSF53697">
    <property type="entry name" value="SIS domain"/>
    <property type="match status" value="1"/>
</dbReference>
<dbReference type="InterPro" id="IPR019490">
    <property type="entry name" value="Glu6P/Mann6P_isomerase_C"/>
</dbReference>
<dbReference type="AlphaFoldDB" id="A0A1F5ADJ0"/>